<feature type="transmembrane region" description="Helical" evidence="12">
    <location>
        <begin position="114"/>
        <end position="135"/>
    </location>
</feature>
<evidence type="ECO:0000256" key="11">
    <source>
        <dbReference type="ARBA" id="ARBA00023444"/>
    </source>
</evidence>
<gene>
    <name evidence="13" type="ORF">EDD29_1679</name>
</gene>
<evidence type="ECO:0000256" key="10">
    <source>
        <dbReference type="ARBA" id="ARBA00023157"/>
    </source>
</evidence>
<organism evidence="13 14">
    <name type="scientific">Actinocorallia herbida</name>
    <dbReference type="NCBI Taxonomy" id="58109"/>
    <lineage>
        <taxon>Bacteria</taxon>
        <taxon>Bacillati</taxon>
        <taxon>Actinomycetota</taxon>
        <taxon>Actinomycetes</taxon>
        <taxon>Streptosporangiales</taxon>
        <taxon>Thermomonosporaceae</taxon>
        <taxon>Actinocorallia</taxon>
    </lineage>
</organism>
<dbReference type="InterPro" id="IPR003780">
    <property type="entry name" value="COX15/CtaA_fam"/>
</dbReference>
<feature type="transmembrane region" description="Helical" evidence="12">
    <location>
        <begin position="147"/>
        <end position="166"/>
    </location>
</feature>
<evidence type="ECO:0000256" key="8">
    <source>
        <dbReference type="ARBA" id="ARBA00023133"/>
    </source>
</evidence>
<feature type="transmembrane region" description="Helical" evidence="12">
    <location>
        <begin position="187"/>
        <end position="208"/>
    </location>
</feature>
<keyword evidence="10" id="KW-1015">Disulfide bond</keyword>
<keyword evidence="5 12" id="KW-1133">Transmembrane helix</keyword>
<keyword evidence="9 12" id="KW-0472">Membrane</keyword>
<evidence type="ECO:0000256" key="12">
    <source>
        <dbReference type="SAM" id="Phobius"/>
    </source>
</evidence>
<evidence type="ECO:0000256" key="9">
    <source>
        <dbReference type="ARBA" id="ARBA00023136"/>
    </source>
</evidence>
<keyword evidence="14" id="KW-1185">Reference proteome</keyword>
<evidence type="ECO:0000256" key="5">
    <source>
        <dbReference type="ARBA" id="ARBA00022989"/>
    </source>
</evidence>
<feature type="transmembrane region" description="Helical" evidence="12">
    <location>
        <begin position="28"/>
        <end position="47"/>
    </location>
</feature>
<sequence>MTTVDKSKNPLARARDAVWNPSTASLRLLALAAVVVNAGIILTGGVVRLTSSGLGCPTWPKCTGESLVPSAHPSHSLFNMLIEFGNRMLTFLVLAVAVSVFVAARRLRPQRRELVVLALLQPLGVLLQAGIGGITVLTKLNPSTVSIHYLCSSALIFAAFLLYVRVGEGDGPVRVLVAPPVRGATRLLTATVVAVLIVGTLVTGTGPHAGDSAADRLTFMHLHDITRIHSFLAWATVVLAVVLLVLMARTGAPARTRRAVHLFLGAVLLQGVIGYAQFFLLESFDGNTDLSTTAVDVQTALVGVHLFGSAILWIAALHVLFSQRVRAEVPAAPVAG</sequence>
<comment type="subcellular location">
    <subcellularLocation>
        <location evidence="1">Membrane</location>
        <topology evidence="1">Multi-pass membrane protein</topology>
    </subcellularLocation>
</comment>
<protein>
    <submittedName>
        <fullName evidence="13">Cytochrome c oxidase assembly protein subunit 15</fullName>
    </submittedName>
</protein>
<evidence type="ECO:0000256" key="3">
    <source>
        <dbReference type="ARBA" id="ARBA00022692"/>
    </source>
</evidence>
<dbReference type="Proteomes" id="UP000272400">
    <property type="component" value="Unassembled WGS sequence"/>
</dbReference>
<reference evidence="13 14" key="1">
    <citation type="submission" date="2018-11" db="EMBL/GenBank/DDBJ databases">
        <title>Sequencing the genomes of 1000 actinobacteria strains.</title>
        <authorList>
            <person name="Klenk H.-P."/>
        </authorList>
    </citation>
    <scope>NUCLEOTIDE SEQUENCE [LARGE SCALE GENOMIC DNA]</scope>
    <source>
        <strain evidence="13 14">DSM 44254</strain>
    </source>
</reference>
<keyword evidence="7" id="KW-0408">Iron</keyword>
<dbReference type="GO" id="GO:0016020">
    <property type="term" value="C:membrane"/>
    <property type="evidence" value="ECO:0007669"/>
    <property type="project" value="UniProtKB-SubCell"/>
</dbReference>
<keyword evidence="2" id="KW-1003">Cell membrane</keyword>
<evidence type="ECO:0000256" key="4">
    <source>
        <dbReference type="ARBA" id="ARBA00022723"/>
    </source>
</evidence>
<feature type="transmembrane region" description="Helical" evidence="12">
    <location>
        <begin position="228"/>
        <end position="248"/>
    </location>
</feature>
<keyword evidence="4" id="KW-0479">Metal-binding</keyword>
<feature type="transmembrane region" description="Helical" evidence="12">
    <location>
        <begin position="84"/>
        <end position="102"/>
    </location>
</feature>
<comment type="pathway">
    <text evidence="11">Porphyrin-containing compound metabolism.</text>
</comment>
<dbReference type="InterPro" id="IPR050450">
    <property type="entry name" value="COX15/CtaA_HemeA_synthase"/>
</dbReference>
<comment type="caution">
    <text evidence="13">The sequence shown here is derived from an EMBL/GenBank/DDBJ whole genome shotgun (WGS) entry which is preliminary data.</text>
</comment>
<feature type="transmembrane region" description="Helical" evidence="12">
    <location>
        <begin position="300"/>
        <end position="321"/>
    </location>
</feature>
<evidence type="ECO:0000256" key="6">
    <source>
        <dbReference type="ARBA" id="ARBA00023002"/>
    </source>
</evidence>
<dbReference type="GO" id="GO:0016491">
    <property type="term" value="F:oxidoreductase activity"/>
    <property type="evidence" value="ECO:0007669"/>
    <property type="project" value="UniProtKB-KW"/>
</dbReference>
<proteinExistence type="predicted"/>
<name>A0A3N1CS67_9ACTN</name>
<dbReference type="OrthoDB" id="5241540at2"/>
<dbReference type="PANTHER" id="PTHR35457:SF1">
    <property type="entry name" value="HEME A SYNTHASE"/>
    <property type="match status" value="1"/>
</dbReference>
<keyword evidence="3 12" id="KW-0812">Transmembrane</keyword>
<dbReference type="AlphaFoldDB" id="A0A3N1CS67"/>
<dbReference type="GO" id="GO:0006784">
    <property type="term" value="P:heme A biosynthetic process"/>
    <property type="evidence" value="ECO:0007669"/>
    <property type="project" value="InterPro"/>
</dbReference>
<evidence type="ECO:0000256" key="2">
    <source>
        <dbReference type="ARBA" id="ARBA00022475"/>
    </source>
</evidence>
<dbReference type="Pfam" id="PF02628">
    <property type="entry name" value="COX15-CtaA"/>
    <property type="match status" value="1"/>
</dbReference>
<evidence type="ECO:0000256" key="7">
    <source>
        <dbReference type="ARBA" id="ARBA00023004"/>
    </source>
</evidence>
<accession>A0A3N1CS67</accession>
<feature type="transmembrane region" description="Helical" evidence="12">
    <location>
        <begin position="260"/>
        <end position="280"/>
    </location>
</feature>
<dbReference type="GO" id="GO:0046872">
    <property type="term" value="F:metal ion binding"/>
    <property type="evidence" value="ECO:0007669"/>
    <property type="project" value="UniProtKB-KW"/>
</dbReference>
<evidence type="ECO:0000256" key="1">
    <source>
        <dbReference type="ARBA" id="ARBA00004141"/>
    </source>
</evidence>
<keyword evidence="8" id="KW-0350">Heme biosynthesis</keyword>
<dbReference type="PANTHER" id="PTHR35457">
    <property type="entry name" value="HEME A SYNTHASE"/>
    <property type="match status" value="1"/>
</dbReference>
<keyword evidence="6" id="KW-0560">Oxidoreductase</keyword>
<evidence type="ECO:0000313" key="14">
    <source>
        <dbReference type="Proteomes" id="UP000272400"/>
    </source>
</evidence>
<evidence type="ECO:0000313" key="13">
    <source>
        <dbReference type="EMBL" id="ROO84162.1"/>
    </source>
</evidence>
<dbReference type="EMBL" id="RJKE01000001">
    <property type="protein sequence ID" value="ROO84162.1"/>
    <property type="molecule type" value="Genomic_DNA"/>
</dbReference>